<keyword evidence="2 4" id="KW-0238">DNA-binding</keyword>
<protein>
    <submittedName>
        <fullName evidence="6">TetR family transcriptional regulator</fullName>
    </submittedName>
</protein>
<dbReference type="Gene3D" id="1.10.10.60">
    <property type="entry name" value="Homeodomain-like"/>
    <property type="match status" value="1"/>
</dbReference>
<dbReference type="AlphaFoldDB" id="A0A4R2QQK8"/>
<dbReference type="Gene3D" id="1.10.357.10">
    <property type="entry name" value="Tetracycline Repressor, domain 2"/>
    <property type="match status" value="1"/>
</dbReference>
<dbReference type="GO" id="GO:0045892">
    <property type="term" value="P:negative regulation of DNA-templated transcription"/>
    <property type="evidence" value="ECO:0007669"/>
    <property type="project" value="InterPro"/>
</dbReference>
<dbReference type="GO" id="GO:0003700">
    <property type="term" value="F:DNA-binding transcription factor activity"/>
    <property type="evidence" value="ECO:0007669"/>
    <property type="project" value="TreeGrafter"/>
</dbReference>
<sequence>MEYTGSGDPRRSVELLWGTFDPPKRGPRPRLTLRQIATAGIELADASGIGALSMRQVAERLDVGTMSLYTYVPSKAELVDVMVDTAYGESADPVALADGWLAGLAEVARRNWTLLLRHPWMLQVSSTRPALGPNATAKYDNELRVLDGIGLTDVEMDTVLSAVIGYVEGSARRVVDAGEAERRTGMSDEQWWRGHAPVLDEVAMVGRFPLASRVGSAVGQMYGAAGDLPRVFQVGLDCLLTGIESYVRSRTGGRSGTR</sequence>
<dbReference type="SUPFAM" id="SSF48498">
    <property type="entry name" value="Tetracyclin repressor-like, C-terminal domain"/>
    <property type="match status" value="1"/>
</dbReference>
<organism evidence="6 7">
    <name type="scientific">Tamaricihabitans halophyticus</name>
    <dbReference type="NCBI Taxonomy" id="1262583"/>
    <lineage>
        <taxon>Bacteria</taxon>
        <taxon>Bacillati</taxon>
        <taxon>Actinomycetota</taxon>
        <taxon>Actinomycetes</taxon>
        <taxon>Pseudonocardiales</taxon>
        <taxon>Pseudonocardiaceae</taxon>
        <taxon>Tamaricihabitans</taxon>
    </lineage>
</organism>
<dbReference type="InterPro" id="IPR050109">
    <property type="entry name" value="HTH-type_TetR-like_transc_reg"/>
</dbReference>
<keyword evidence="7" id="KW-1185">Reference proteome</keyword>
<dbReference type="InterPro" id="IPR009057">
    <property type="entry name" value="Homeodomain-like_sf"/>
</dbReference>
<dbReference type="InterPro" id="IPR001647">
    <property type="entry name" value="HTH_TetR"/>
</dbReference>
<dbReference type="GO" id="GO:0000976">
    <property type="term" value="F:transcription cis-regulatory region binding"/>
    <property type="evidence" value="ECO:0007669"/>
    <property type="project" value="TreeGrafter"/>
</dbReference>
<name>A0A4R2QQK8_9PSEU</name>
<dbReference type="EMBL" id="SLXQ01000007">
    <property type="protein sequence ID" value="TCP50958.1"/>
    <property type="molecule type" value="Genomic_DNA"/>
</dbReference>
<evidence type="ECO:0000256" key="1">
    <source>
        <dbReference type="ARBA" id="ARBA00023015"/>
    </source>
</evidence>
<feature type="DNA-binding region" description="H-T-H motif" evidence="4">
    <location>
        <begin position="53"/>
        <end position="72"/>
    </location>
</feature>
<keyword evidence="1" id="KW-0805">Transcription regulation</keyword>
<dbReference type="InterPro" id="IPR004111">
    <property type="entry name" value="Repressor_TetR_C"/>
</dbReference>
<dbReference type="SUPFAM" id="SSF46689">
    <property type="entry name" value="Homeodomain-like"/>
    <property type="match status" value="1"/>
</dbReference>
<evidence type="ECO:0000259" key="5">
    <source>
        <dbReference type="PROSITE" id="PS50977"/>
    </source>
</evidence>
<dbReference type="InterPro" id="IPR036271">
    <property type="entry name" value="Tet_transcr_reg_TetR-rel_C_sf"/>
</dbReference>
<dbReference type="PROSITE" id="PS50977">
    <property type="entry name" value="HTH_TETR_2"/>
    <property type="match status" value="1"/>
</dbReference>
<dbReference type="PANTHER" id="PTHR30055:SF151">
    <property type="entry name" value="TRANSCRIPTIONAL REGULATORY PROTEIN"/>
    <property type="match status" value="1"/>
</dbReference>
<reference evidence="6 7" key="1">
    <citation type="submission" date="2019-03" db="EMBL/GenBank/DDBJ databases">
        <title>Genomic Encyclopedia of Type Strains, Phase IV (KMG-IV): sequencing the most valuable type-strain genomes for metagenomic binning, comparative biology and taxonomic classification.</title>
        <authorList>
            <person name="Goeker M."/>
        </authorList>
    </citation>
    <scope>NUCLEOTIDE SEQUENCE [LARGE SCALE GENOMIC DNA]</scope>
    <source>
        <strain evidence="6 7">DSM 45765</strain>
    </source>
</reference>
<feature type="domain" description="HTH tetR-type" evidence="5">
    <location>
        <begin position="30"/>
        <end position="90"/>
    </location>
</feature>
<dbReference type="Pfam" id="PF02909">
    <property type="entry name" value="TetR_C_1"/>
    <property type="match status" value="1"/>
</dbReference>
<evidence type="ECO:0000256" key="2">
    <source>
        <dbReference type="ARBA" id="ARBA00023125"/>
    </source>
</evidence>
<accession>A0A4R2QQK8</accession>
<dbReference type="Pfam" id="PF00440">
    <property type="entry name" value="TetR_N"/>
    <property type="match status" value="1"/>
</dbReference>
<evidence type="ECO:0000313" key="7">
    <source>
        <dbReference type="Proteomes" id="UP000294911"/>
    </source>
</evidence>
<evidence type="ECO:0000256" key="3">
    <source>
        <dbReference type="ARBA" id="ARBA00023163"/>
    </source>
</evidence>
<comment type="caution">
    <text evidence="6">The sequence shown here is derived from an EMBL/GenBank/DDBJ whole genome shotgun (WGS) entry which is preliminary data.</text>
</comment>
<evidence type="ECO:0000256" key="4">
    <source>
        <dbReference type="PROSITE-ProRule" id="PRU00335"/>
    </source>
</evidence>
<gene>
    <name evidence="6" type="ORF">EV191_107222</name>
</gene>
<dbReference type="PANTHER" id="PTHR30055">
    <property type="entry name" value="HTH-TYPE TRANSCRIPTIONAL REGULATOR RUTR"/>
    <property type="match status" value="1"/>
</dbReference>
<dbReference type="Proteomes" id="UP000294911">
    <property type="component" value="Unassembled WGS sequence"/>
</dbReference>
<keyword evidence="3" id="KW-0804">Transcription</keyword>
<evidence type="ECO:0000313" key="6">
    <source>
        <dbReference type="EMBL" id="TCP50958.1"/>
    </source>
</evidence>
<proteinExistence type="predicted"/>